<dbReference type="CDD" id="cd00610">
    <property type="entry name" value="OAT_like"/>
    <property type="match status" value="1"/>
</dbReference>
<dbReference type="InterPro" id="IPR015422">
    <property type="entry name" value="PyrdxlP-dep_Trfase_small"/>
</dbReference>
<sequence length="444" mass="45816">MSEFSSQHAQQAPSAAPGAAETAAAPTLQRYADAMMPLFAPSRVLVDGHGPYVTDEAGATYLDLLGGIAVNALGHGHPALVGAITEQAQHMVHVSNLFATKPQIDLAEKLLHLANAPAGSGVFFTNSGTESTEAAFKIARRTGKPRILALENAFHGRSIGALALTHKHAFRQPFEPLPGGVEFIPANDTDRLRAELKAGGVGAVIAEPIQGEAGVLPLEHDYLSAMRILTREYGALMILDEIQTGVGRTGHWFAHQEHGIQPDVMTLAKGLGGGFPMGAVVAFGEGASTLLTAGQHGTTFGGGPLAAAAGLAVLTAIEADGLLAHVRRTSEQVREQIQQLQHPVIAGVRGSGFLLGLELNEPIAADLVTAGLNRAAAPARPALAPTIGAPAAGALHPEAGGRIGFILNAPTATVLRLAPPLTTTAEDFARFTAAVPALIEEVTS</sequence>
<keyword evidence="2 7" id="KW-0032">Aminotransferase</keyword>
<dbReference type="FunFam" id="3.40.640.10:FF:000004">
    <property type="entry name" value="Acetylornithine aminotransferase"/>
    <property type="match status" value="1"/>
</dbReference>
<keyword evidence="4 5" id="KW-0663">Pyridoxal phosphate</keyword>
<proteinExistence type="inferred from homology"/>
<dbReference type="EC" id="2.6.1.11" evidence="7"/>
<dbReference type="GO" id="GO:0030170">
    <property type="term" value="F:pyridoxal phosphate binding"/>
    <property type="evidence" value="ECO:0007669"/>
    <property type="project" value="InterPro"/>
</dbReference>
<comment type="cofactor">
    <cofactor evidence="1">
        <name>pyridoxal 5'-phosphate</name>
        <dbReference type="ChEBI" id="CHEBI:597326"/>
    </cofactor>
</comment>
<dbReference type="Gene3D" id="3.90.1150.10">
    <property type="entry name" value="Aspartate Aminotransferase, domain 1"/>
    <property type="match status" value="1"/>
</dbReference>
<evidence type="ECO:0000256" key="6">
    <source>
        <dbReference type="SAM" id="MobiDB-lite"/>
    </source>
</evidence>
<evidence type="ECO:0000256" key="4">
    <source>
        <dbReference type="ARBA" id="ARBA00022898"/>
    </source>
</evidence>
<evidence type="ECO:0000256" key="5">
    <source>
        <dbReference type="RuleBase" id="RU003560"/>
    </source>
</evidence>
<evidence type="ECO:0000313" key="7">
    <source>
        <dbReference type="EMBL" id="MBB3021900.1"/>
    </source>
</evidence>
<evidence type="ECO:0000256" key="2">
    <source>
        <dbReference type="ARBA" id="ARBA00022576"/>
    </source>
</evidence>
<dbReference type="PANTHER" id="PTHR11986">
    <property type="entry name" value="AMINOTRANSFERASE CLASS III"/>
    <property type="match status" value="1"/>
</dbReference>
<evidence type="ECO:0000313" key="8">
    <source>
        <dbReference type="Proteomes" id="UP000568050"/>
    </source>
</evidence>
<dbReference type="PROSITE" id="PS00600">
    <property type="entry name" value="AA_TRANSFER_CLASS_3"/>
    <property type="match status" value="1"/>
</dbReference>
<dbReference type="GO" id="GO:0042802">
    <property type="term" value="F:identical protein binding"/>
    <property type="evidence" value="ECO:0007669"/>
    <property type="project" value="TreeGrafter"/>
</dbReference>
<dbReference type="InterPro" id="IPR049704">
    <property type="entry name" value="Aminotrans_3_PPA_site"/>
</dbReference>
<dbReference type="Proteomes" id="UP000568050">
    <property type="component" value="Unassembled WGS sequence"/>
</dbReference>
<protein>
    <submittedName>
        <fullName evidence="7">Acetylornithine aminotransferase</fullName>
        <ecNumber evidence="7">2.6.1.11</ecNumber>
    </submittedName>
</protein>
<dbReference type="NCBIfam" id="NF002874">
    <property type="entry name" value="PRK03244.1"/>
    <property type="match status" value="1"/>
</dbReference>
<dbReference type="Gene3D" id="3.40.640.10">
    <property type="entry name" value="Type I PLP-dependent aspartate aminotransferase-like (Major domain)"/>
    <property type="match status" value="1"/>
</dbReference>
<keyword evidence="3 7" id="KW-0808">Transferase</keyword>
<organism evidence="7 8">
    <name type="scientific">Helcobacillus massiliensis</name>
    <dbReference type="NCBI Taxonomy" id="521392"/>
    <lineage>
        <taxon>Bacteria</taxon>
        <taxon>Bacillati</taxon>
        <taxon>Actinomycetota</taxon>
        <taxon>Actinomycetes</taxon>
        <taxon>Micrococcales</taxon>
        <taxon>Dermabacteraceae</taxon>
        <taxon>Helcobacillus</taxon>
    </lineage>
</organism>
<dbReference type="EMBL" id="JACHWP010000001">
    <property type="protein sequence ID" value="MBB3021900.1"/>
    <property type="molecule type" value="Genomic_DNA"/>
</dbReference>
<reference evidence="7 8" key="1">
    <citation type="submission" date="2020-08" db="EMBL/GenBank/DDBJ databases">
        <title>Sequencing the genomes of 1000 actinobacteria strains.</title>
        <authorList>
            <person name="Klenk H.-P."/>
        </authorList>
    </citation>
    <scope>NUCLEOTIDE SEQUENCE [LARGE SCALE GENOMIC DNA]</scope>
    <source>
        <strain evidence="7 8">DSM 23040</strain>
    </source>
</reference>
<comment type="caution">
    <text evidence="7">The sequence shown here is derived from an EMBL/GenBank/DDBJ whole genome shotgun (WGS) entry which is preliminary data.</text>
</comment>
<comment type="similarity">
    <text evidence="5">Belongs to the class-III pyridoxal-phosphate-dependent aminotransferase family.</text>
</comment>
<dbReference type="Pfam" id="PF00202">
    <property type="entry name" value="Aminotran_3"/>
    <property type="match status" value="1"/>
</dbReference>
<dbReference type="InterPro" id="IPR015421">
    <property type="entry name" value="PyrdxlP-dep_Trfase_major"/>
</dbReference>
<evidence type="ECO:0000256" key="3">
    <source>
        <dbReference type="ARBA" id="ARBA00022679"/>
    </source>
</evidence>
<accession>A0A839QT25</accession>
<dbReference type="PANTHER" id="PTHR11986:SF79">
    <property type="entry name" value="ACETYLORNITHINE AMINOTRANSFERASE, MITOCHONDRIAL"/>
    <property type="match status" value="1"/>
</dbReference>
<evidence type="ECO:0000256" key="1">
    <source>
        <dbReference type="ARBA" id="ARBA00001933"/>
    </source>
</evidence>
<name>A0A839QT25_9MICO</name>
<dbReference type="RefSeq" id="WP_183373574.1">
    <property type="nucleotide sequence ID" value="NZ_CBCSFZ010000017.1"/>
</dbReference>
<gene>
    <name evidence="7" type="ORF">FHX50_000148</name>
</gene>
<feature type="region of interest" description="Disordered" evidence="6">
    <location>
        <begin position="1"/>
        <end position="21"/>
    </location>
</feature>
<dbReference type="InterPro" id="IPR005814">
    <property type="entry name" value="Aminotrans_3"/>
</dbReference>
<dbReference type="AlphaFoldDB" id="A0A839QT25"/>
<dbReference type="SUPFAM" id="SSF53383">
    <property type="entry name" value="PLP-dependent transferases"/>
    <property type="match status" value="1"/>
</dbReference>
<dbReference type="InterPro" id="IPR015424">
    <property type="entry name" value="PyrdxlP-dep_Trfase"/>
</dbReference>
<dbReference type="GO" id="GO:0003992">
    <property type="term" value="F:N2-acetyl-L-ornithine:2-oxoglutarate 5-aminotransferase activity"/>
    <property type="evidence" value="ECO:0007669"/>
    <property type="project" value="UniProtKB-EC"/>
</dbReference>
<dbReference type="InterPro" id="IPR050103">
    <property type="entry name" value="Class-III_PLP-dep_AT"/>
</dbReference>
<keyword evidence="8" id="KW-1185">Reference proteome</keyword>